<dbReference type="InterPro" id="IPR050214">
    <property type="entry name" value="Cys_Synth/Cystath_Beta-Synth"/>
</dbReference>
<protein>
    <submittedName>
        <fullName evidence="5">CysK protein</fullName>
    </submittedName>
</protein>
<keyword evidence="6" id="KW-1185">Reference proteome</keyword>
<feature type="non-terminal residue" evidence="5">
    <location>
        <position position="1"/>
    </location>
</feature>
<dbReference type="Proteomes" id="UP000601435">
    <property type="component" value="Unassembled WGS sequence"/>
</dbReference>
<comment type="similarity">
    <text evidence="2">Belongs to the cysteine synthase/cystathionine beta-synthase family.</text>
</comment>
<keyword evidence="3" id="KW-0663">Pyridoxal phosphate</keyword>
<evidence type="ECO:0000313" key="6">
    <source>
        <dbReference type="Proteomes" id="UP000601435"/>
    </source>
</evidence>
<dbReference type="FunFam" id="3.40.50.1100:FF:000003">
    <property type="entry name" value="Cystathionine beta-synthase"/>
    <property type="match status" value="1"/>
</dbReference>
<dbReference type="GO" id="GO:0006534">
    <property type="term" value="P:cysteine metabolic process"/>
    <property type="evidence" value="ECO:0007669"/>
    <property type="project" value="UniProtKB-ARBA"/>
</dbReference>
<sequence>RLYDNITETVGNTPCVKISDAISPLGRTIYGKLEFFNPLSSVKDRLACGIIEDAERKGQLKPGDTVIEASSGNTGIGVAMLCAQRGYKCVIVMAEPYSIERRKLMRFLGAKVVITPREFKGTGMGGKAKELADAHGWFLCRQFDNDVNAETHYTTMGREILNDFKGMKLDYFVTGYGAGGTFAGAGRAIRDERPEVKVCLGEPEDAPLVASGIKTEQKPDGSIDSHPAFQFHPIQGWTPDFIPQMAAKGLQETGYDEYIPVPSDAAIDMSQALAKTQGILTGISGGASMYAAVE</sequence>
<dbReference type="PANTHER" id="PTHR10314">
    <property type="entry name" value="CYSTATHIONINE BETA-SYNTHASE"/>
    <property type="match status" value="1"/>
</dbReference>
<dbReference type="GO" id="GO:0044272">
    <property type="term" value="P:sulfur compound biosynthetic process"/>
    <property type="evidence" value="ECO:0007669"/>
    <property type="project" value="UniProtKB-ARBA"/>
</dbReference>
<evidence type="ECO:0000313" key="5">
    <source>
        <dbReference type="EMBL" id="CAE7391695.1"/>
    </source>
</evidence>
<feature type="non-terminal residue" evidence="5">
    <location>
        <position position="294"/>
    </location>
</feature>
<organism evidence="5 6">
    <name type="scientific">Symbiodinium necroappetens</name>
    <dbReference type="NCBI Taxonomy" id="1628268"/>
    <lineage>
        <taxon>Eukaryota</taxon>
        <taxon>Sar</taxon>
        <taxon>Alveolata</taxon>
        <taxon>Dinophyceae</taxon>
        <taxon>Suessiales</taxon>
        <taxon>Symbiodiniaceae</taxon>
        <taxon>Symbiodinium</taxon>
    </lineage>
</organism>
<evidence type="ECO:0000259" key="4">
    <source>
        <dbReference type="Pfam" id="PF00291"/>
    </source>
</evidence>
<dbReference type="OrthoDB" id="10259545at2759"/>
<evidence type="ECO:0000256" key="2">
    <source>
        <dbReference type="ARBA" id="ARBA00007103"/>
    </source>
</evidence>
<evidence type="ECO:0000256" key="1">
    <source>
        <dbReference type="ARBA" id="ARBA00001933"/>
    </source>
</evidence>
<comment type="caution">
    <text evidence="5">The sequence shown here is derived from an EMBL/GenBank/DDBJ whole genome shotgun (WGS) entry which is preliminary data.</text>
</comment>
<comment type="cofactor">
    <cofactor evidence="1">
        <name>pyridoxal 5'-phosphate</name>
        <dbReference type="ChEBI" id="CHEBI:597326"/>
    </cofactor>
</comment>
<accession>A0A812QIG6</accession>
<gene>
    <name evidence="5" type="primary">cysK</name>
    <name evidence="5" type="ORF">SNEC2469_LOCUS10649</name>
</gene>
<dbReference type="CDD" id="cd01561">
    <property type="entry name" value="CBS_like"/>
    <property type="match status" value="1"/>
</dbReference>
<feature type="domain" description="Tryptophan synthase beta chain-like PALP" evidence="4">
    <location>
        <begin position="6"/>
        <end position="292"/>
    </location>
</feature>
<dbReference type="AlphaFoldDB" id="A0A812QIG6"/>
<evidence type="ECO:0000256" key="3">
    <source>
        <dbReference type="ARBA" id="ARBA00022898"/>
    </source>
</evidence>
<dbReference type="InterPro" id="IPR036052">
    <property type="entry name" value="TrpB-like_PALP_sf"/>
</dbReference>
<proteinExistence type="inferred from homology"/>
<dbReference type="InterPro" id="IPR001926">
    <property type="entry name" value="TrpB-like_PALP"/>
</dbReference>
<dbReference type="GO" id="GO:0009069">
    <property type="term" value="P:serine family amino acid metabolic process"/>
    <property type="evidence" value="ECO:0007669"/>
    <property type="project" value="UniProtKB-ARBA"/>
</dbReference>
<dbReference type="Gene3D" id="3.40.50.1100">
    <property type="match status" value="2"/>
</dbReference>
<dbReference type="EMBL" id="CAJNJA010016974">
    <property type="protein sequence ID" value="CAE7391695.1"/>
    <property type="molecule type" value="Genomic_DNA"/>
</dbReference>
<name>A0A812QIG6_9DINO</name>
<reference evidence="5" key="1">
    <citation type="submission" date="2021-02" db="EMBL/GenBank/DDBJ databases">
        <authorList>
            <person name="Dougan E. K."/>
            <person name="Rhodes N."/>
            <person name="Thang M."/>
            <person name="Chan C."/>
        </authorList>
    </citation>
    <scope>NUCLEOTIDE SEQUENCE</scope>
</reference>
<dbReference type="SUPFAM" id="SSF53686">
    <property type="entry name" value="Tryptophan synthase beta subunit-like PLP-dependent enzymes"/>
    <property type="match status" value="1"/>
</dbReference>
<dbReference type="Pfam" id="PF00291">
    <property type="entry name" value="PALP"/>
    <property type="match status" value="1"/>
</dbReference>